<evidence type="ECO:0000256" key="1">
    <source>
        <dbReference type="SAM" id="MobiDB-lite"/>
    </source>
</evidence>
<name>A0A5C5WFZ5_9BACT</name>
<dbReference type="InterPro" id="IPR036938">
    <property type="entry name" value="PAP2/HPO_sf"/>
</dbReference>
<evidence type="ECO:0000313" key="4">
    <source>
        <dbReference type="EMBL" id="TWT49688.1"/>
    </source>
</evidence>
<dbReference type="Proteomes" id="UP000316598">
    <property type="component" value="Unassembled WGS sequence"/>
</dbReference>
<comment type="caution">
    <text evidence="4">The sequence shown here is derived from an EMBL/GenBank/DDBJ whole genome shotgun (WGS) entry which is preliminary data.</text>
</comment>
<evidence type="ECO:0000256" key="2">
    <source>
        <dbReference type="SAM" id="Phobius"/>
    </source>
</evidence>
<keyword evidence="2" id="KW-0472">Membrane</keyword>
<dbReference type="Gene3D" id="1.20.144.10">
    <property type="entry name" value="Phosphatidic acid phosphatase type 2/haloperoxidase"/>
    <property type="match status" value="1"/>
</dbReference>
<feature type="compositionally biased region" description="Acidic residues" evidence="1">
    <location>
        <begin position="258"/>
        <end position="271"/>
    </location>
</feature>
<feature type="transmembrane region" description="Helical" evidence="2">
    <location>
        <begin position="40"/>
        <end position="62"/>
    </location>
</feature>
<dbReference type="Pfam" id="PF01569">
    <property type="entry name" value="PAP2"/>
    <property type="match status" value="1"/>
</dbReference>
<keyword evidence="2" id="KW-1133">Transmembrane helix</keyword>
<feature type="transmembrane region" description="Helical" evidence="2">
    <location>
        <begin position="168"/>
        <end position="188"/>
    </location>
</feature>
<keyword evidence="5" id="KW-1185">Reference proteome</keyword>
<dbReference type="AlphaFoldDB" id="A0A5C5WFZ5"/>
<sequence>MDHDSTHRLNRVRREPSRLLSSRPTHSLVGSPDSFKMVSLLWVATITLLMVPMTTLIDVPVARWINAQEFPEWSSHLLDLSVFYSHGTGVFIVLALLIALSPKRRWYVPRLATLAVGGAVVATLTKLFILRPRPGSLYLDAANFEYAWIWQFDWTLSQVATFDPATRAFPSASLATATALTAGLWVIAPRVRWLACLLCVGTMVQRAFCGAHFTSDLFGSASVGLAWAYVCFHPSLMGAVFDRIEPDYSLEPMSPRDENEDDNEIVDETTIADEPNADSQVVETVQDERRAA</sequence>
<dbReference type="OrthoDB" id="268168at2"/>
<keyword evidence="2" id="KW-0812">Transmembrane</keyword>
<organism evidence="4 5">
    <name type="scientific">Rubripirellula amarantea</name>
    <dbReference type="NCBI Taxonomy" id="2527999"/>
    <lineage>
        <taxon>Bacteria</taxon>
        <taxon>Pseudomonadati</taxon>
        <taxon>Planctomycetota</taxon>
        <taxon>Planctomycetia</taxon>
        <taxon>Pirellulales</taxon>
        <taxon>Pirellulaceae</taxon>
        <taxon>Rubripirellula</taxon>
    </lineage>
</organism>
<dbReference type="RefSeq" id="WP_146517231.1">
    <property type="nucleotide sequence ID" value="NZ_SJPI01000003.1"/>
</dbReference>
<feature type="transmembrane region" description="Helical" evidence="2">
    <location>
        <begin position="107"/>
        <end position="129"/>
    </location>
</feature>
<dbReference type="EMBL" id="SJPI01000003">
    <property type="protein sequence ID" value="TWT49688.1"/>
    <property type="molecule type" value="Genomic_DNA"/>
</dbReference>
<dbReference type="SUPFAM" id="SSF48317">
    <property type="entry name" value="Acid phosphatase/Vanadium-dependent haloperoxidase"/>
    <property type="match status" value="1"/>
</dbReference>
<reference evidence="4 5" key="1">
    <citation type="submission" date="2019-02" db="EMBL/GenBank/DDBJ databases">
        <title>Deep-cultivation of Planctomycetes and their phenomic and genomic characterization uncovers novel biology.</title>
        <authorList>
            <person name="Wiegand S."/>
            <person name="Jogler M."/>
            <person name="Boedeker C."/>
            <person name="Pinto D."/>
            <person name="Vollmers J."/>
            <person name="Rivas-Marin E."/>
            <person name="Kohn T."/>
            <person name="Peeters S.H."/>
            <person name="Heuer A."/>
            <person name="Rast P."/>
            <person name="Oberbeckmann S."/>
            <person name="Bunk B."/>
            <person name="Jeske O."/>
            <person name="Meyerdierks A."/>
            <person name="Storesund J.E."/>
            <person name="Kallscheuer N."/>
            <person name="Luecker S."/>
            <person name="Lage O.M."/>
            <person name="Pohl T."/>
            <person name="Merkel B.J."/>
            <person name="Hornburger P."/>
            <person name="Mueller R.-W."/>
            <person name="Bruemmer F."/>
            <person name="Labrenz M."/>
            <person name="Spormann A.M."/>
            <person name="Op Den Camp H."/>
            <person name="Overmann J."/>
            <person name="Amann R."/>
            <person name="Jetten M.S.M."/>
            <person name="Mascher T."/>
            <person name="Medema M.H."/>
            <person name="Devos D.P."/>
            <person name="Kaster A.-K."/>
            <person name="Ovreas L."/>
            <person name="Rohde M."/>
            <person name="Galperin M.Y."/>
            <person name="Jogler C."/>
        </authorList>
    </citation>
    <scope>NUCLEOTIDE SEQUENCE [LARGE SCALE GENOMIC DNA]</scope>
    <source>
        <strain evidence="4 5">Pla22</strain>
    </source>
</reference>
<evidence type="ECO:0000259" key="3">
    <source>
        <dbReference type="Pfam" id="PF01569"/>
    </source>
</evidence>
<evidence type="ECO:0000313" key="5">
    <source>
        <dbReference type="Proteomes" id="UP000316598"/>
    </source>
</evidence>
<feature type="region of interest" description="Disordered" evidence="1">
    <location>
        <begin position="250"/>
        <end position="292"/>
    </location>
</feature>
<dbReference type="InterPro" id="IPR000326">
    <property type="entry name" value="PAP2/HPO"/>
</dbReference>
<proteinExistence type="predicted"/>
<feature type="transmembrane region" description="Helical" evidence="2">
    <location>
        <begin position="82"/>
        <end position="100"/>
    </location>
</feature>
<protein>
    <submittedName>
        <fullName evidence="4">PAP2 superfamily protein</fullName>
    </submittedName>
</protein>
<accession>A0A5C5WFZ5</accession>
<feature type="domain" description="Phosphatidic acid phosphatase type 2/haloperoxidase" evidence="3">
    <location>
        <begin position="111"/>
        <end position="233"/>
    </location>
</feature>
<gene>
    <name evidence="4" type="ORF">Pla22_48860</name>
</gene>